<evidence type="ECO:0008006" key="3">
    <source>
        <dbReference type="Google" id="ProtNLM"/>
    </source>
</evidence>
<dbReference type="Gene3D" id="1.10.10.10">
    <property type="entry name" value="Winged helix-like DNA-binding domain superfamily/Winged helix DNA-binding domain"/>
    <property type="match status" value="1"/>
</dbReference>
<dbReference type="SUPFAM" id="SSF46785">
    <property type="entry name" value="Winged helix' DNA-binding domain"/>
    <property type="match status" value="1"/>
</dbReference>
<dbReference type="OrthoDB" id="4773735at2"/>
<evidence type="ECO:0000313" key="2">
    <source>
        <dbReference type="Proteomes" id="UP000216300"/>
    </source>
</evidence>
<dbReference type="AlphaFoldDB" id="A0A255ECX6"/>
<dbReference type="RefSeq" id="WP_094455690.1">
    <property type="nucleotide sequence ID" value="NZ_NMVJ01000010.1"/>
</dbReference>
<dbReference type="Proteomes" id="UP000216300">
    <property type="component" value="Unassembled WGS sequence"/>
</dbReference>
<proteinExistence type="predicted"/>
<organism evidence="1 2">
    <name type="scientific">Parenemella sanctibonifatiensis</name>
    <dbReference type="NCBI Taxonomy" id="2016505"/>
    <lineage>
        <taxon>Bacteria</taxon>
        <taxon>Bacillati</taxon>
        <taxon>Actinomycetota</taxon>
        <taxon>Actinomycetes</taxon>
        <taxon>Propionibacteriales</taxon>
        <taxon>Propionibacteriaceae</taxon>
        <taxon>Parenemella</taxon>
    </lineage>
</organism>
<comment type="caution">
    <text evidence="1">The sequence shown here is derived from an EMBL/GenBank/DDBJ whole genome shotgun (WGS) entry which is preliminary data.</text>
</comment>
<evidence type="ECO:0000313" key="1">
    <source>
        <dbReference type="EMBL" id="OYN89120.1"/>
    </source>
</evidence>
<dbReference type="InterPro" id="IPR036390">
    <property type="entry name" value="WH_DNA-bd_sf"/>
</dbReference>
<dbReference type="InterPro" id="IPR036388">
    <property type="entry name" value="WH-like_DNA-bd_sf"/>
</dbReference>
<reference evidence="1 2" key="1">
    <citation type="submission" date="2017-07" db="EMBL/GenBank/DDBJ databases">
        <title>Draft whole genome sequences of clinical Proprionibacteriaceae strains.</title>
        <authorList>
            <person name="Bernier A.-M."/>
            <person name="Bernard K."/>
            <person name="Domingo M.-C."/>
        </authorList>
    </citation>
    <scope>NUCLEOTIDE SEQUENCE [LARGE SCALE GENOMIC DNA]</scope>
    <source>
        <strain evidence="1 2">NML 150081</strain>
    </source>
</reference>
<protein>
    <recommendedName>
        <fullName evidence="3">MarR family transcriptional regulator</fullName>
    </recommendedName>
</protein>
<gene>
    <name evidence="1" type="ORF">CGZ91_12745</name>
</gene>
<accession>A0A255ECX6</accession>
<sequence>MKWEVMAVHNVTVVAPISSLGGRRFEPQAELTLHDLAEPAAASLPGTTGEVLLIPEMPSPLGLPDFIALAGGRDWLQARGAAGIQPLLAEADCSVLAVLHPGQALSSATIARRVGWSPAALEPVLNRLQSAGAIEKTPGGAHRVNPVLVPRGSVFALEAKVKDWQKAVLQGRAYRSWADNYVVLLGDVGPVAVRRAAERVAQDGAGLYSSSGWVVRPRARRPAPAKRLWGFEHLYAATASSAPAL</sequence>
<name>A0A255ECX6_9ACTN</name>
<keyword evidence="2" id="KW-1185">Reference proteome</keyword>
<dbReference type="EMBL" id="NMVJ01000010">
    <property type="protein sequence ID" value="OYN89120.1"/>
    <property type="molecule type" value="Genomic_DNA"/>
</dbReference>